<sequence>MHSIHERIHDHIEAGAAASPDHVIWYLGEDGWSHARIKQAVDSFATSLLALGYKPGDRVGLLALNQPEWLVAFIACCKLGLTAVGLSVRYKPDEITFILGQSGARGVVTLKAFGEVDYAALFEGLKARVPSLRDVIVIGDAASLAFHDLAAKAPDVAAIAAADAGVHGATPCMIIYTSGTTGRPKGATLTHRSILASAYAQVQHTGLSRADSLPLVLPLNHVGGLVCGAMASLVAGAQMHLIPGFSPALLIDLLSRTKITVLGAVPTMYTLLLAQPAFATLDMGGLRLALVGAAAPTHELIGAMRASFPHAEIMNVYGMSETSGIVVMNDPGESADHIAASIGRPLGSFEARIAGEDGALLPPGKIGELQMRGDAVIAAYHALPDATAETFIDGGWIRTGDLAYRDVDGRIFLKGRRKEMYIQGGFNVYPVEVENVLADHPAVMIAAGIGVPDAILGEVGKYFIIPRPGVAPTADELIAHCRDHLADYKVPRIIEFHAELPLTPAGKVMKAALQ</sequence>
<dbReference type="Pfam" id="PF13193">
    <property type="entry name" value="AMP-binding_C"/>
    <property type="match status" value="1"/>
</dbReference>
<dbReference type="GO" id="GO:0031956">
    <property type="term" value="F:medium-chain fatty acid-CoA ligase activity"/>
    <property type="evidence" value="ECO:0007669"/>
    <property type="project" value="TreeGrafter"/>
</dbReference>
<protein>
    <submittedName>
        <fullName evidence="5">AMP-binding protein</fullName>
    </submittedName>
</protein>
<evidence type="ECO:0000256" key="2">
    <source>
        <dbReference type="ARBA" id="ARBA00022598"/>
    </source>
</evidence>
<dbReference type="SUPFAM" id="SSF56801">
    <property type="entry name" value="Acetyl-CoA synthetase-like"/>
    <property type="match status" value="1"/>
</dbReference>
<keyword evidence="2" id="KW-0436">Ligase</keyword>
<dbReference type="Proteomes" id="UP001217500">
    <property type="component" value="Chromosome"/>
</dbReference>
<feature type="domain" description="AMP-dependent synthetase/ligase" evidence="3">
    <location>
        <begin position="14"/>
        <end position="380"/>
    </location>
</feature>
<dbReference type="PROSITE" id="PS00455">
    <property type="entry name" value="AMP_BINDING"/>
    <property type="match status" value="1"/>
</dbReference>
<evidence type="ECO:0000259" key="4">
    <source>
        <dbReference type="Pfam" id="PF13193"/>
    </source>
</evidence>
<dbReference type="Pfam" id="PF00501">
    <property type="entry name" value="AMP-binding"/>
    <property type="match status" value="1"/>
</dbReference>
<dbReference type="EMBL" id="CP116805">
    <property type="protein sequence ID" value="WCL54847.1"/>
    <property type="molecule type" value="Genomic_DNA"/>
</dbReference>
<organism evidence="5 6">
    <name type="scientific">Gimibacter soli</name>
    <dbReference type="NCBI Taxonomy" id="3024400"/>
    <lineage>
        <taxon>Bacteria</taxon>
        <taxon>Pseudomonadati</taxon>
        <taxon>Pseudomonadota</taxon>
        <taxon>Alphaproteobacteria</taxon>
        <taxon>Kordiimonadales</taxon>
        <taxon>Temperatibacteraceae</taxon>
        <taxon>Gimibacter</taxon>
    </lineage>
</organism>
<dbReference type="GO" id="GO:0006631">
    <property type="term" value="P:fatty acid metabolic process"/>
    <property type="evidence" value="ECO:0007669"/>
    <property type="project" value="TreeGrafter"/>
</dbReference>
<evidence type="ECO:0000313" key="5">
    <source>
        <dbReference type="EMBL" id="WCL54847.1"/>
    </source>
</evidence>
<dbReference type="PANTHER" id="PTHR43201">
    <property type="entry name" value="ACYL-COA SYNTHETASE"/>
    <property type="match status" value="1"/>
</dbReference>
<dbReference type="Gene3D" id="3.30.300.30">
    <property type="match status" value="1"/>
</dbReference>
<dbReference type="InterPro" id="IPR000873">
    <property type="entry name" value="AMP-dep_synth/lig_dom"/>
</dbReference>
<dbReference type="InterPro" id="IPR025110">
    <property type="entry name" value="AMP-bd_C"/>
</dbReference>
<reference evidence="5" key="1">
    <citation type="submission" date="2023-01" db="EMBL/GenBank/DDBJ databases">
        <title>The genome sequence of Kordiimonadaceae bacterium 6D33.</title>
        <authorList>
            <person name="Liu Y."/>
        </authorList>
    </citation>
    <scope>NUCLEOTIDE SEQUENCE</scope>
    <source>
        <strain evidence="5">6D33</strain>
    </source>
</reference>
<name>A0AAE9XRF3_9PROT</name>
<dbReference type="InterPro" id="IPR045851">
    <property type="entry name" value="AMP-bd_C_sf"/>
</dbReference>
<dbReference type="InterPro" id="IPR020845">
    <property type="entry name" value="AMP-binding_CS"/>
</dbReference>
<dbReference type="KEGG" id="gso:PH603_03620"/>
<evidence type="ECO:0000313" key="6">
    <source>
        <dbReference type="Proteomes" id="UP001217500"/>
    </source>
</evidence>
<accession>A0AAE9XRF3</accession>
<dbReference type="InterPro" id="IPR042099">
    <property type="entry name" value="ANL_N_sf"/>
</dbReference>
<comment type="similarity">
    <text evidence="1">Belongs to the ATP-dependent AMP-binding enzyme family.</text>
</comment>
<feature type="domain" description="AMP-binding enzyme C-terminal" evidence="4">
    <location>
        <begin position="432"/>
        <end position="507"/>
    </location>
</feature>
<evidence type="ECO:0000256" key="1">
    <source>
        <dbReference type="ARBA" id="ARBA00006432"/>
    </source>
</evidence>
<evidence type="ECO:0000259" key="3">
    <source>
        <dbReference type="Pfam" id="PF00501"/>
    </source>
</evidence>
<dbReference type="Gene3D" id="3.40.50.12780">
    <property type="entry name" value="N-terminal domain of ligase-like"/>
    <property type="match status" value="1"/>
</dbReference>
<dbReference type="RefSeq" id="WP_289504576.1">
    <property type="nucleotide sequence ID" value="NZ_CP116805.1"/>
</dbReference>
<proteinExistence type="inferred from homology"/>
<dbReference type="PANTHER" id="PTHR43201:SF5">
    <property type="entry name" value="MEDIUM-CHAIN ACYL-COA LIGASE ACSF2, MITOCHONDRIAL"/>
    <property type="match status" value="1"/>
</dbReference>
<dbReference type="AlphaFoldDB" id="A0AAE9XRF3"/>
<keyword evidence="6" id="KW-1185">Reference proteome</keyword>
<gene>
    <name evidence="5" type="ORF">PH603_03620</name>
</gene>